<protein>
    <submittedName>
        <fullName evidence="2">Uncharacterized protein</fullName>
    </submittedName>
</protein>
<accession>A0A0C9Y6F5</accession>
<proteinExistence type="predicted"/>
<keyword evidence="3" id="KW-1185">Reference proteome</keyword>
<reference evidence="2 3" key="1">
    <citation type="submission" date="2014-04" db="EMBL/GenBank/DDBJ databases">
        <authorList>
            <consortium name="DOE Joint Genome Institute"/>
            <person name="Kuo A."/>
            <person name="Kohler A."/>
            <person name="Nagy L.G."/>
            <person name="Floudas D."/>
            <person name="Copeland A."/>
            <person name="Barry K.W."/>
            <person name="Cichocki N."/>
            <person name="Veneault-Fourrey C."/>
            <person name="LaButti K."/>
            <person name="Lindquist E.A."/>
            <person name="Lipzen A."/>
            <person name="Lundell T."/>
            <person name="Morin E."/>
            <person name="Murat C."/>
            <person name="Sun H."/>
            <person name="Tunlid A."/>
            <person name="Henrissat B."/>
            <person name="Grigoriev I.V."/>
            <person name="Hibbett D.S."/>
            <person name="Martin F."/>
            <person name="Nordberg H.P."/>
            <person name="Cantor M.N."/>
            <person name="Hua S.X."/>
        </authorList>
    </citation>
    <scope>NUCLEOTIDE SEQUENCE [LARGE SCALE GENOMIC DNA]</scope>
    <source>
        <strain evidence="2 3">LaAM-08-1</strain>
    </source>
</reference>
<name>A0A0C9Y6F5_9AGAR</name>
<evidence type="ECO:0000313" key="3">
    <source>
        <dbReference type="Proteomes" id="UP000054477"/>
    </source>
</evidence>
<organism evidence="2 3">
    <name type="scientific">Laccaria amethystina LaAM-08-1</name>
    <dbReference type="NCBI Taxonomy" id="1095629"/>
    <lineage>
        <taxon>Eukaryota</taxon>
        <taxon>Fungi</taxon>
        <taxon>Dikarya</taxon>
        <taxon>Basidiomycota</taxon>
        <taxon>Agaricomycotina</taxon>
        <taxon>Agaricomycetes</taxon>
        <taxon>Agaricomycetidae</taxon>
        <taxon>Agaricales</taxon>
        <taxon>Agaricineae</taxon>
        <taxon>Hydnangiaceae</taxon>
        <taxon>Laccaria</taxon>
    </lineage>
</organism>
<dbReference type="Proteomes" id="UP000054477">
    <property type="component" value="Unassembled WGS sequence"/>
</dbReference>
<sequence length="113" mass="12139">MHHQVALADHTESPPSADSLLGPKGHPMQALSSPCSMTQPAQPPRVERSIHTLSSFSVDIDSSSYAAPVTSFSISPKTSFTSLGRFDVPSERVVEPNLAPNADSSRPWRLGTR</sequence>
<dbReference type="EMBL" id="KN838557">
    <property type="protein sequence ID" value="KIK05817.1"/>
    <property type="molecule type" value="Genomic_DNA"/>
</dbReference>
<dbReference type="HOGENOM" id="CLU_2133902_0_0_1"/>
<evidence type="ECO:0000313" key="2">
    <source>
        <dbReference type="EMBL" id="KIK05817.1"/>
    </source>
</evidence>
<reference evidence="3" key="2">
    <citation type="submission" date="2015-01" db="EMBL/GenBank/DDBJ databases">
        <title>Evolutionary Origins and Diversification of the Mycorrhizal Mutualists.</title>
        <authorList>
            <consortium name="DOE Joint Genome Institute"/>
            <consortium name="Mycorrhizal Genomics Consortium"/>
            <person name="Kohler A."/>
            <person name="Kuo A."/>
            <person name="Nagy L.G."/>
            <person name="Floudas D."/>
            <person name="Copeland A."/>
            <person name="Barry K.W."/>
            <person name="Cichocki N."/>
            <person name="Veneault-Fourrey C."/>
            <person name="LaButti K."/>
            <person name="Lindquist E.A."/>
            <person name="Lipzen A."/>
            <person name="Lundell T."/>
            <person name="Morin E."/>
            <person name="Murat C."/>
            <person name="Riley R."/>
            <person name="Ohm R."/>
            <person name="Sun H."/>
            <person name="Tunlid A."/>
            <person name="Henrissat B."/>
            <person name="Grigoriev I.V."/>
            <person name="Hibbett D.S."/>
            <person name="Martin F."/>
        </authorList>
    </citation>
    <scope>NUCLEOTIDE SEQUENCE [LARGE SCALE GENOMIC DNA]</scope>
    <source>
        <strain evidence="3">LaAM-08-1</strain>
    </source>
</reference>
<dbReference type="AlphaFoldDB" id="A0A0C9Y6F5"/>
<feature type="region of interest" description="Disordered" evidence="1">
    <location>
        <begin position="1"/>
        <end position="48"/>
    </location>
</feature>
<evidence type="ECO:0000256" key="1">
    <source>
        <dbReference type="SAM" id="MobiDB-lite"/>
    </source>
</evidence>
<gene>
    <name evidence="2" type="ORF">K443DRAFT_674874</name>
</gene>
<feature type="compositionally biased region" description="Polar residues" evidence="1">
    <location>
        <begin position="30"/>
        <end position="40"/>
    </location>
</feature>